<evidence type="ECO:0000256" key="4">
    <source>
        <dbReference type="ARBA" id="ARBA00022598"/>
    </source>
</evidence>
<dbReference type="InterPro" id="IPR002315">
    <property type="entry name" value="tRNA-synt_gly"/>
</dbReference>
<keyword evidence="3" id="KW-0963">Cytoplasm</keyword>
<dbReference type="GO" id="GO:0004820">
    <property type="term" value="F:glycine-tRNA ligase activity"/>
    <property type="evidence" value="ECO:0007669"/>
    <property type="project" value="UniProtKB-EC"/>
</dbReference>
<comment type="similarity">
    <text evidence="1">Belongs to the class-II aminoacyl-tRNA synthetase family.</text>
</comment>
<keyword evidence="8" id="KW-0030">Aminoacyl-tRNA synthetase</keyword>
<dbReference type="PRINTS" id="PR01043">
    <property type="entry name" value="TRNASYNTHGLY"/>
</dbReference>
<dbReference type="CDD" id="cd00774">
    <property type="entry name" value="GlyRS-like_core"/>
    <property type="match status" value="1"/>
</dbReference>
<dbReference type="InterPro" id="IPR022961">
    <property type="entry name" value="Gly_tRNA_ligase_bac"/>
</dbReference>
<sequence length="463" mass="52980">MESKVATPNRLDSVISLAKRRGFVFPAGEIYGGTRSAWDYGPLGVELKENIKRQWWRTVVNSREDVVGLDSSVILPRKVWESSGHVREFVDPLIECTSCHKRFRADHLEEAFEEKKGRAPASMAEIACPNCGGKDSWTEPKLFNGLLKTYLGPVEDESGLHYLRPETAQGIFVNFANVLGAARMKPPFGIGQIGKSFRNEITPGNFIFRTREFEQMEMEFFVEPGTDEQWHDYWIEQRMNWYTDLGINPENLRLFEHPKEKLSHYSKRTVDIEYRFGFQGSEFGELEGIANRTDFDLTTHARESGVDLSYFDQGKNERWTPYVIEPAAGLTRSLMAFLVDAYSEDEAPNTKGGVDVRTVLRLDYRLAPVKAAVLPLSRNEDLSPLARELAQDLRGHWNIDFDDSGAIGRRYRRQDEIGTPFCITVDFESLEDKAVTIRERDTMAQERVSLDRLKGYLAERLLP</sequence>
<evidence type="ECO:0000256" key="5">
    <source>
        <dbReference type="ARBA" id="ARBA00022741"/>
    </source>
</evidence>
<reference evidence="10" key="1">
    <citation type="submission" date="2020-05" db="EMBL/GenBank/DDBJ databases">
        <authorList>
            <person name="Chiriac C."/>
            <person name="Salcher M."/>
            <person name="Ghai R."/>
            <person name="Kavagutti S V."/>
        </authorList>
    </citation>
    <scope>NUCLEOTIDE SEQUENCE</scope>
</reference>
<protein>
    <recommendedName>
        <fullName evidence="2">glycine--tRNA ligase</fullName>
        <ecNumber evidence="2">6.1.1.14</ecNumber>
    </recommendedName>
</protein>
<dbReference type="Gene3D" id="3.40.50.800">
    <property type="entry name" value="Anticodon-binding domain"/>
    <property type="match status" value="1"/>
</dbReference>
<keyword evidence="4" id="KW-0436">Ligase</keyword>
<dbReference type="InterPro" id="IPR002314">
    <property type="entry name" value="aa-tRNA-synt_IIb"/>
</dbReference>
<dbReference type="EC" id="6.1.1.14" evidence="2"/>
<dbReference type="InterPro" id="IPR027031">
    <property type="entry name" value="Gly-tRNA_synthase/POLG2"/>
</dbReference>
<accession>A0A6J7KQF6</accession>
<proteinExistence type="inferred from homology"/>
<dbReference type="HAMAP" id="MF_00253_B">
    <property type="entry name" value="Gly_tRNA_synth_B"/>
    <property type="match status" value="1"/>
</dbReference>
<dbReference type="Pfam" id="PF00587">
    <property type="entry name" value="tRNA-synt_2b"/>
    <property type="match status" value="1"/>
</dbReference>
<dbReference type="Gene3D" id="3.30.930.10">
    <property type="entry name" value="Bira Bifunctional Protein, Domain 2"/>
    <property type="match status" value="1"/>
</dbReference>
<dbReference type="InterPro" id="IPR036621">
    <property type="entry name" value="Anticodon-bd_dom_sf"/>
</dbReference>
<organism evidence="10">
    <name type="scientific">freshwater metagenome</name>
    <dbReference type="NCBI Taxonomy" id="449393"/>
    <lineage>
        <taxon>unclassified sequences</taxon>
        <taxon>metagenomes</taxon>
        <taxon>ecological metagenomes</taxon>
    </lineage>
</organism>
<dbReference type="GO" id="GO:0044281">
    <property type="term" value="P:small molecule metabolic process"/>
    <property type="evidence" value="ECO:0007669"/>
    <property type="project" value="UniProtKB-ARBA"/>
</dbReference>
<evidence type="ECO:0000256" key="6">
    <source>
        <dbReference type="ARBA" id="ARBA00022840"/>
    </source>
</evidence>
<evidence type="ECO:0000256" key="8">
    <source>
        <dbReference type="ARBA" id="ARBA00023146"/>
    </source>
</evidence>
<dbReference type="GO" id="GO:0006426">
    <property type="term" value="P:glycyl-tRNA aminoacylation"/>
    <property type="evidence" value="ECO:0007669"/>
    <property type="project" value="InterPro"/>
</dbReference>
<dbReference type="GO" id="GO:0005737">
    <property type="term" value="C:cytoplasm"/>
    <property type="evidence" value="ECO:0007669"/>
    <property type="project" value="InterPro"/>
</dbReference>
<dbReference type="CDD" id="cd00858">
    <property type="entry name" value="GlyRS_anticodon"/>
    <property type="match status" value="1"/>
</dbReference>
<keyword evidence="5" id="KW-0547">Nucleotide-binding</keyword>
<dbReference type="GO" id="GO:0005524">
    <property type="term" value="F:ATP binding"/>
    <property type="evidence" value="ECO:0007669"/>
    <property type="project" value="UniProtKB-KW"/>
</dbReference>
<dbReference type="PANTHER" id="PTHR10745:SF8">
    <property type="entry name" value="DNA POLYMERASE SUBUNIT GAMMA-2, MITOCHONDRIAL"/>
    <property type="match status" value="1"/>
</dbReference>
<dbReference type="InterPro" id="IPR033731">
    <property type="entry name" value="GlyRS-like_core"/>
</dbReference>
<dbReference type="InterPro" id="IPR006195">
    <property type="entry name" value="aa-tRNA-synth_II"/>
</dbReference>
<evidence type="ECO:0000313" key="10">
    <source>
        <dbReference type="EMBL" id="CAB4955994.1"/>
    </source>
</evidence>
<dbReference type="FunFam" id="3.40.50.800:FF:000002">
    <property type="entry name" value="Glycine--tRNA ligase"/>
    <property type="match status" value="1"/>
</dbReference>
<dbReference type="SUPFAM" id="SSF55681">
    <property type="entry name" value="Class II aaRS and biotin synthetases"/>
    <property type="match status" value="1"/>
</dbReference>
<dbReference type="NCBIfam" id="TIGR00389">
    <property type="entry name" value="glyS_dimeric"/>
    <property type="match status" value="1"/>
</dbReference>
<dbReference type="PROSITE" id="PS50862">
    <property type="entry name" value="AA_TRNA_LIGASE_II"/>
    <property type="match status" value="1"/>
</dbReference>
<feature type="domain" description="Aminoacyl-transfer RNA synthetases class-II family profile" evidence="9">
    <location>
        <begin position="12"/>
        <end position="375"/>
    </location>
</feature>
<name>A0A6J7KQF6_9ZZZZ</name>
<evidence type="ECO:0000256" key="2">
    <source>
        <dbReference type="ARBA" id="ARBA00012829"/>
    </source>
</evidence>
<gene>
    <name evidence="10" type="ORF">UFOPK3837_00745</name>
</gene>
<keyword evidence="7" id="KW-0648">Protein biosynthesis</keyword>
<dbReference type="InterPro" id="IPR004154">
    <property type="entry name" value="Anticodon-bd"/>
</dbReference>
<evidence type="ECO:0000259" key="9">
    <source>
        <dbReference type="PROSITE" id="PS50862"/>
    </source>
</evidence>
<dbReference type="NCBIfam" id="NF003211">
    <property type="entry name" value="PRK04173.1"/>
    <property type="match status" value="1"/>
</dbReference>
<dbReference type="AlphaFoldDB" id="A0A6J7KQF6"/>
<dbReference type="PANTHER" id="PTHR10745">
    <property type="entry name" value="GLYCYL-TRNA SYNTHETASE/DNA POLYMERASE SUBUNIT GAMMA-2"/>
    <property type="match status" value="1"/>
</dbReference>
<evidence type="ECO:0000256" key="7">
    <source>
        <dbReference type="ARBA" id="ARBA00022917"/>
    </source>
</evidence>
<keyword evidence="6" id="KW-0067">ATP-binding</keyword>
<dbReference type="SUPFAM" id="SSF52954">
    <property type="entry name" value="Class II aaRS ABD-related"/>
    <property type="match status" value="1"/>
</dbReference>
<evidence type="ECO:0000256" key="1">
    <source>
        <dbReference type="ARBA" id="ARBA00008226"/>
    </source>
</evidence>
<dbReference type="Pfam" id="PF03129">
    <property type="entry name" value="HGTP_anticodon"/>
    <property type="match status" value="1"/>
</dbReference>
<dbReference type="InterPro" id="IPR045864">
    <property type="entry name" value="aa-tRNA-synth_II/BPL/LPL"/>
</dbReference>
<dbReference type="EMBL" id="CAFBNO010000029">
    <property type="protein sequence ID" value="CAB4955994.1"/>
    <property type="molecule type" value="Genomic_DNA"/>
</dbReference>
<evidence type="ECO:0000256" key="3">
    <source>
        <dbReference type="ARBA" id="ARBA00022490"/>
    </source>
</evidence>